<protein>
    <submittedName>
        <fullName evidence="1">Uncharacterized protein</fullName>
    </submittedName>
</protein>
<reference evidence="1 2" key="1">
    <citation type="submission" date="2019-12" db="EMBL/GenBank/DDBJ databases">
        <title>Chromosome-level assembly of the Caenorhabditis remanei genome.</title>
        <authorList>
            <person name="Teterina A.A."/>
            <person name="Willis J.H."/>
            <person name="Phillips P.C."/>
        </authorList>
    </citation>
    <scope>NUCLEOTIDE SEQUENCE [LARGE SCALE GENOMIC DNA]</scope>
    <source>
        <strain evidence="1 2">PX506</strain>
        <tissue evidence="1">Whole organism</tissue>
    </source>
</reference>
<dbReference type="EMBL" id="WUAV01000003">
    <property type="protein sequence ID" value="KAF1760462.1"/>
    <property type="molecule type" value="Genomic_DNA"/>
</dbReference>
<dbReference type="Proteomes" id="UP000483820">
    <property type="component" value="Chromosome III"/>
</dbReference>
<accession>A0A6A5H1W0</accession>
<proteinExistence type="predicted"/>
<dbReference type="KEGG" id="crq:GCK72_008711"/>
<gene>
    <name evidence="1" type="ORF">GCK72_008711</name>
</gene>
<evidence type="ECO:0000313" key="1">
    <source>
        <dbReference type="EMBL" id="KAF1760462.1"/>
    </source>
</evidence>
<comment type="caution">
    <text evidence="1">The sequence shown here is derived from an EMBL/GenBank/DDBJ whole genome shotgun (WGS) entry which is preliminary data.</text>
</comment>
<name>A0A6A5H1W0_CAERE</name>
<dbReference type="CTD" id="78774730"/>
<sequence length="97" mass="11226">MQLQWSALASFEQTSKLKQKTEQSSLQETDAEYCTPLVVVERIQLVPECRSRLERTVESPGSERIVGWWAWPVGRSSIVGERRCMESPRELACRRSR</sequence>
<evidence type="ECO:0000313" key="2">
    <source>
        <dbReference type="Proteomes" id="UP000483820"/>
    </source>
</evidence>
<organism evidence="1 2">
    <name type="scientific">Caenorhabditis remanei</name>
    <name type="common">Caenorhabditis vulgaris</name>
    <dbReference type="NCBI Taxonomy" id="31234"/>
    <lineage>
        <taxon>Eukaryota</taxon>
        <taxon>Metazoa</taxon>
        <taxon>Ecdysozoa</taxon>
        <taxon>Nematoda</taxon>
        <taxon>Chromadorea</taxon>
        <taxon>Rhabditida</taxon>
        <taxon>Rhabditina</taxon>
        <taxon>Rhabditomorpha</taxon>
        <taxon>Rhabditoidea</taxon>
        <taxon>Rhabditidae</taxon>
        <taxon>Peloderinae</taxon>
        <taxon>Caenorhabditis</taxon>
    </lineage>
</organism>
<dbReference type="GeneID" id="78774730"/>
<dbReference type="RefSeq" id="XP_053586569.1">
    <property type="nucleotide sequence ID" value="XM_053726992.1"/>
</dbReference>
<dbReference type="AlphaFoldDB" id="A0A6A5H1W0"/>